<dbReference type="AlphaFoldDB" id="A0A132AK33"/>
<keyword evidence="5" id="KW-0443">Lipid metabolism</keyword>
<keyword evidence="2" id="KW-0732">Signal</keyword>
<proteinExistence type="inferred from homology"/>
<evidence type="ECO:0000259" key="7">
    <source>
        <dbReference type="Pfam" id="PF00561"/>
    </source>
</evidence>
<comment type="similarity">
    <text evidence="1">Belongs to the AB hydrolase superfamily. Lipase family.</text>
</comment>
<evidence type="ECO:0000259" key="8">
    <source>
        <dbReference type="Pfam" id="PF04083"/>
    </source>
</evidence>
<evidence type="ECO:0000313" key="9">
    <source>
        <dbReference type="EMBL" id="KPM11283.1"/>
    </source>
</evidence>
<evidence type="ECO:0000256" key="4">
    <source>
        <dbReference type="ARBA" id="ARBA00022963"/>
    </source>
</evidence>
<dbReference type="FunFam" id="3.40.50.1820:FF:000057">
    <property type="entry name" value="Lipase"/>
    <property type="match status" value="2"/>
</dbReference>
<dbReference type="SUPFAM" id="SSF53474">
    <property type="entry name" value="alpha/beta-Hydrolases"/>
    <property type="match status" value="3"/>
</dbReference>
<dbReference type="Pfam" id="PF00561">
    <property type="entry name" value="Abhydrolase_1"/>
    <property type="match status" value="2"/>
</dbReference>
<dbReference type="InterPro" id="IPR006693">
    <property type="entry name" value="AB_hydrolase_lipase"/>
</dbReference>
<dbReference type="InterPro" id="IPR000073">
    <property type="entry name" value="AB_hydrolase_1"/>
</dbReference>
<dbReference type="GO" id="GO:0016787">
    <property type="term" value="F:hydrolase activity"/>
    <property type="evidence" value="ECO:0007669"/>
    <property type="project" value="UniProtKB-KW"/>
</dbReference>
<keyword evidence="3" id="KW-0378">Hydrolase</keyword>
<evidence type="ECO:0000256" key="2">
    <source>
        <dbReference type="ARBA" id="ARBA00022729"/>
    </source>
</evidence>
<evidence type="ECO:0000256" key="6">
    <source>
        <dbReference type="ARBA" id="ARBA00023180"/>
    </source>
</evidence>
<dbReference type="GO" id="GO:0016042">
    <property type="term" value="P:lipid catabolic process"/>
    <property type="evidence" value="ECO:0007669"/>
    <property type="project" value="UniProtKB-KW"/>
</dbReference>
<dbReference type="Proteomes" id="UP000616769">
    <property type="component" value="Unassembled WGS sequence"/>
</dbReference>
<dbReference type="Pfam" id="PF04083">
    <property type="entry name" value="Abhydro_lipase"/>
    <property type="match status" value="1"/>
</dbReference>
<protein>
    <submittedName>
        <fullName evidence="9">Triacylglycerol lipase-like protein</fullName>
    </submittedName>
</protein>
<evidence type="ECO:0000256" key="1">
    <source>
        <dbReference type="ARBA" id="ARBA00010701"/>
    </source>
</evidence>
<evidence type="ECO:0000256" key="3">
    <source>
        <dbReference type="ARBA" id="ARBA00022801"/>
    </source>
</evidence>
<feature type="domain" description="Partial AB-hydrolase lipase" evidence="8">
    <location>
        <begin position="721"/>
        <end position="779"/>
    </location>
</feature>
<reference evidence="9 10" key="1">
    <citation type="journal article" date="2015" name="Parasit. Vectors">
        <title>Draft genome of the scabies mite.</title>
        <authorList>
            <person name="Rider S.D.Jr."/>
            <person name="Morgan M.S."/>
            <person name="Arlian L.G."/>
        </authorList>
    </citation>
    <scope>NUCLEOTIDE SEQUENCE [LARGE SCALE GENOMIC DNA]</scope>
    <source>
        <strain evidence="9">Arlian Lab</strain>
    </source>
</reference>
<sequence>MPGYYEIADLDRNITEMIQSRGFQFEQHFIENEQGYILQLIRINFETILSDSRKEIGNSLGFVLAQKNFDVWLANYRGNFYSTNHTRLNVNDEEFWQFSVDDLVHYDYPVMIDYILEKTNRSTLQYIGHSQGSLMMLMLMSSNDHYANKIKPFVALSPVFYGKIELTIFRYLKRIKSLLIRFPGRFVYEENLNRFIATLCSNRYVTNFCLFLSNHFAGGVAENIDVNRIPVYFQHLTMGSSRLNAAHLSQNVEEERSFRYFDFGLEKNLQIYNQSEPIEYDLSRVNQTDIAILFTRYDVFCSMENNEKIRETLKAFVLETLPGYYPNADIGRDIFELIESRGFRYETHIIDSEGYQLMLVRLINPFVTNQTRFKPILLHHGLHGTGSVWLLTNQGQLDSNGDYIEYDEKGNIKNNTEQINDSLGFALSARGYDVWLANSRGNIYSSKHRHYDYNSEEYWRFSLDDMIYFDLPAMIDHLRATTNHSTIAYVGHSQGNILMLGLMSINDYYQQMIQPFIALSPCWHLINVQSLATKIKFIPHWFKEKPSYHLMNNLEWIRESIAKFCSNRYFVETICSKIFYGFVGDHRDNLRLDRLAVYLYNVPTGAAAWNTLQLADSLNGPIKHFNYGEKYNFEIYGQSEPPIYNVSRINSTNIAFFYARNDSINSLEANHRLKNDLTVPLFDDYMIEDPDWNHMSFIFAKNVGKIVNQRLEKILEIYSFQLIESRGFQHESHYVRSQGGYILQMVRIINPFVPKSERKQLKPVLLHHGFQCSGTIWLIAAEGKLDSRGNYIEYSNDDNYFVNNTVQTANSLGFVLASRGYDVWLANYRGSVYSTNHTRYSVDSEEYWQFSMDEMIRYDLPAEIDYVKWRTNHSTISYVGHSQGNLMMLALMTINDHYSKVIKPFVALSPVFYEVAMPAPLATLSYLRNVFRDNPMMIPFSRQTHMFIANICQNVYIREICYAISYRFFGFQRQNVLIDRIPVYLAAVPMGSSSWNVAHLFQLFASEDRVPKHFDFGLEKNLKKYGSINPPIYDASRINSTDIALFYTSDDWFNKMNSIEMLKSDLKVELMDDYLVPDPSYNHMDLVWAKNAGTLVNKRVLDILSRY</sequence>
<gene>
    <name evidence="9" type="ORF">QR98_0098530</name>
</gene>
<dbReference type="Gene3D" id="3.40.50.1820">
    <property type="entry name" value="alpha/beta hydrolase"/>
    <property type="match status" value="3"/>
</dbReference>
<keyword evidence="4" id="KW-0442">Lipid degradation</keyword>
<evidence type="ECO:0000256" key="5">
    <source>
        <dbReference type="ARBA" id="ARBA00023098"/>
    </source>
</evidence>
<dbReference type="InterPro" id="IPR029058">
    <property type="entry name" value="AB_hydrolase_fold"/>
</dbReference>
<dbReference type="EMBL" id="JXLN01016853">
    <property type="protein sequence ID" value="KPM11283.1"/>
    <property type="molecule type" value="Genomic_DNA"/>
</dbReference>
<feature type="domain" description="AB hydrolase-1" evidence="7">
    <location>
        <begin position="64"/>
        <end position="158"/>
    </location>
</feature>
<accession>A0A132AK33</accession>
<evidence type="ECO:0000313" key="10">
    <source>
        <dbReference type="Proteomes" id="UP000616769"/>
    </source>
</evidence>
<name>A0A132AK33_SARSC</name>
<comment type="caution">
    <text evidence="9">The sequence shown here is derived from an EMBL/GenBank/DDBJ whole genome shotgun (WGS) entry which is preliminary data.</text>
</comment>
<dbReference type="PANTHER" id="PTHR11005">
    <property type="entry name" value="LYSOSOMAL ACID LIPASE-RELATED"/>
    <property type="match status" value="1"/>
</dbReference>
<feature type="domain" description="AB hydrolase-1" evidence="7">
    <location>
        <begin position="375"/>
        <end position="521"/>
    </location>
</feature>
<keyword evidence="6" id="KW-0325">Glycoprotein</keyword>
<dbReference type="OrthoDB" id="6478351at2759"/>
<organism evidence="9 10">
    <name type="scientific">Sarcoptes scabiei</name>
    <name type="common">Itch mite</name>
    <name type="synonym">Acarus scabiei</name>
    <dbReference type="NCBI Taxonomy" id="52283"/>
    <lineage>
        <taxon>Eukaryota</taxon>
        <taxon>Metazoa</taxon>
        <taxon>Ecdysozoa</taxon>
        <taxon>Arthropoda</taxon>
        <taxon>Chelicerata</taxon>
        <taxon>Arachnida</taxon>
        <taxon>Acari</taxon>
        <taxon>Acariformes</taxon>
        <taxon>Sarcoptiformes</taxon>
        <taxon>Astigmata</taxon>
        <taxon>Psoroptidia</taxon>
        <taxon>Sarcoptoidea</taxon>
        <taxon>Sarcoptidae</taxon>
        <taxon>Sarcoptinae</taxon>
        <taxon>Sarcoptes</taxon>
    </lineage>
</organism>
<dbReference type="VEuPathDB" id="VectorBase:SSCA007950"/>